<evidence type="ECO:0000256" key="1">
    <source>
        <dbReference type="ARBA" id="ARBA00022741"/>
    </source>
</evidence>
<evidence type="ECO:0000313" key="5">
    <source>
        <dbReference type="EMBL" id="AYN19056.1"/>
    </source>
</evidence>
<dbReference type="GO" id="GO:0005524">
    <property type="term" value="F:ATP binding"/>
    <property type="evidence" value="ECO:0007669"/>
    <property type="project" value="UniProtKB-KW"/>
</dbReference>
<sequence length="758" mass="84037">MSEEITSTAFFLLDERIQRFIWAQGWEALRDAQERAIPLLIKGDCDVIIAAATAAGKTEAAFFPALTHLLALKEPGLIVYVSPLKALINDQFGRLDLLCELLEVPVWPWHGDISSSTKTRFLSKREGVLLITPESMEALLCNRGSSVSAVFERTAFFIIDELHAFIGSERGKQMQSLLHRIETNLGRRVPRIGLSATLGDMQLAASFLRPGNGPAPILIESRESGAELKILVKGYEEPSFVQSSSHDGDTQDSEETITSAHVASHLFKVLRGSNNLIFPNSRREVERYTYLLNKMCATEQVPNEFWPHHGSLSKEIRSETEAALKQKEHPATAICTNTLELGIDIGAVRSVVQIGPPPSVASLRQRLGRSGRRKGEAAILRGYCIEHAVDTRSSFSTELRLSTVQMAAMISLLTKNWFEPPRAHGMHLSTLIQQILSLIAQRGGATIGQVYTQLCGLGMPFEGVSKEEFMVLVRHLGSKELLTQDSSGLLLHGRLGEKFVNHYSFYAAFNVDEEFRIINGGRLLGTFPISQMLTVGQRILFAGKTWLVEDIDEAQKSIHVVRTRGGVPPSFSGGSGRVHTMVRQEMRKILESNGKLPYLDAVAQRFLDEAREAYIHKDLANQVLIEQGNELLVLTWHGDAANETIACFLRRRGYVATLAGPGVEVIKAGRSSDDILAALLDAAVDEPPSFDILLKDATNLQQQKWDWALPDNLLRTAYASLYLDIDEAFRWIKCLDTNQVRNKSFSSAPTDNDVSGFH</sequence>
<dbReference type="Pfam" id="PF00270">
    <property type="entry name" value="DEAD"/>
    <property type="match status" value="1"/>
</dbReference>
<dbReference type="SUPFAM" id="SSF52540">
    <property type="entry name" value="P-loop containing nucleoside triphosphate hydrolases"/>
    <property type="match status" value="1"/>
</dbReference>
<dbReference type="Pfam" id="PF00271">
    <property type="entry name" value="Helicase_C"/>
    <property type="match status" value="1"/>
</dbReference>
<evidence type="ECO:0000256" key="2">
    <source>
        <dbReference type="ARBA" id="ARBA00022840"/>
    </source>
</evidence>
<proteinExistence type="predicted"/>
<dbReference type="InterPro" id="IPR027417">
    <property type="entry name" value="P-loop_NTPase"/>
</dbReference>
<dbReference type="InterPro" id="IPR001650">
    <property type="entry name" value="Helicase_C-like"/>
</dbReference>
<dbReference type="KEGG" id="aaqu:D3M96_00035"/>
<keyword evidence="5" id="KW-0378">Hydrolase</keyword>
<feature type="domain" description="Helicase ATP-binding" evidence="3">
    <location>
        <begin position="38"/>
        <end position="216"/>
    </location>
</feature>
<dbReference type="GO" id="GO:0003677">
    <property type="term" value="F:DNA binding"/>
    <property type="evidence" value="ECO:0007669"/>
    <property type="project" value="TreeGrafter"/>
</dbReference>
<dbReference type="InterPro" id="IPR052511">
    <property type="entry name" value="ATP-dep_Helicase"/>
</dbReference>
<protein>
    <submittedName>
        <fullName evidence="5">DEAD/DEAH box helicase</fullName>
    </submittedName>
</protein>
<evidence type="ECO:0000259" key="4">
    <source>
        <dbReference type="PROSITE" id="PS51194"/>
    </source>
</evidence>
<keyword evidence="2" id="KW-0067">ATP-binding</keyword>
<accession>A0A3G2HPJ3</accession>
<gene>
    <name evidence="5" type="ORF">D3M96_00035</name>
</gene>
<dbReference type="EMBL" id="CP032153">
    <property type="protein sequence ID" value="AYN19056.1"/>
    <property type="molecule type" value="Genomic_DNA"/>
</dbReference>
<dbReference type="CDD" id="cd17922">
    <property type="entry name" value="DEXHc_LHR-like"/>
    <property type="match status" value="1"/>
</dbReference>
<dbReference type="SMART" id="SM00490">
    <property type="entry name" value="HELICc"/>
    <property type="match status" value="1"/>
</dbReference>
<evidence type="ECO:0000259" key="3">
    <source>
        <dbReference type="PROSITE" id="PS51192"/>
    </source>
</evidence>
<dbReference type="AlphaFoldDB" id="A0A3G2HPJ3"/>
<dbReference type="PANTHER" id="PTHR47962:SF5">
    <property type="entry name" value="ATP-DEPENDENT HELICASE LHR-RELATED"/>
    <property type="match status" value="1"/>
</dbReference>
<name>A0A3G2HPJ3_9BURK</name>
<reference evidence="5 6" key="1">
    <citation type="submission" date="2018-09" db="EMBL/GenBank/DDBJ databases">
        <title>Complete genome sequence of the hydrocarbonoclastic bacterium Alcaligenes aquatilis QD168, isolated from a crude-oil polluted marine sediment of Central Chile.</title>
        <authorList>
            <person name="Duran R.E."/>
            <person name="Barra B."/>
            <person name="Salva-Serra F."/>
            <person name="Mendez V."/>
            <person name="Moore E.R.B."/>
            <person name="Seeger M."/>
        </authorList>
    </citation>
    <scope>NUCLEOTIDE SEQUENCE [LARGE SCALE GENOMIC DNA]</scope>
    <source>
        <strain evidence="5 6">QD168</strain>
    </source>
</reference>
<dbReference type="InterPro" id="IPR011545">
    <property type="entry name" value="DEAD/DEAH_box_helicase_dom"/>
</dbReference>
<dbReference type="RefSeq" id="WP_121737606.1">
    <property type="nucleotide sequence ID" value="NZ_CP032153.1"/>
</dbReference>
<dbReference type="SMART" id="SM00487">
    <property type="entry name" value="DEXDc"/>
    <property type="match status" value="1"/>
</dbReference>
<dbReference type="InterPro" id="IPR014001">
    <property type="entry name" value="Helicase_ATP-bd"/>
</dbReference>
<keyword evidence="1" id="KW-0547">Nucleotide-binding</keyword>
<evidence type="ECO:0000313" key="6">
    <source>
        <dbReference type="Proteomes" id="UP000268070"/>
    </source>
</evidence>
<dbReference type="PANTHER" id="PTHR47962">
    <property type="entry name" value="ATP-DEPENDENT HELICASE LHR-RELATED-RELATED"/>
    <property type="match status" value="1"/>
</dbReference>
<keyword evidence="5" id="KW-0347">Helicase</keyword>
<dbReference type="OrthoDB" id="9815222at2"/>
<feature type="domain" description="Helicase C-terminal" evidence="4">
    <location>
        <begin position="261"/>
        <end position="414"/>
    </location>
</feature>
<dbReference type="GO" id="GO:0016887">
    <property type="term" value="F:ATP hydrolysis activity"/>
    <property type="evidence" value="ECO:0007669"/>
    <property type="project" value="TreeGrafter"/>
</dbReference>
<dbReference type="Gene3D" id="3.40.50.300">
    <property type="entry name" value="P-loop containing nucleotide triphosphate hydrolases"/>
    <property type="match status" value="2"/>
</dbReference>
<dbReference type="PROSITE" id="PS51192">
    <property type="entry name" value="HELICASE_ATP_BIND_1"/>
    <property type="match status" value="1"/>
</dbReference>
<dbReference type="PROSITE" id="PS51194">
    <property type="entry name" value="HELICASE_CTER"/>
    <property type="match status" value="1"/>
</dbReference>
<organism evidence="5 6">
    <name type="scientific">Alcaligenes aquatilis</name>
    <dbReference type="NCBI Taxonomy" id="323284"/>
    <lineage>
        <taxon>Bacteria</taxon>
        <taxon>Pseudomonadati</taxon>
        <taxon>Pseudomonadota</taxon>
        <taxon>Betaproteobacteria</taxon>
        <taxon>Burkholderiales</taxon>
        <taxon>Alcaligenaceae</taxon>
        <taxon>Alcaligenes</taxon>
    </lineage>
</organism>
<dbReference type="Proteomes" id="UP000268070">
    <property type="component" value="Chromosome"/>
</dbReference>
<dbReference type="CDD" id="cd18796">
    <property type="entry name" value="SF2_C_LHR"/>
    <property type="match status" value="1"/>
</dbReference>
<dbReference type="GO" id="GO:0004386">
    <property type="term" value="F:helicase activity"/>
    <property type="evidence" value="ECO:0007669"/>
    <property type="project" value="UniProtKB-KW"/>
</dbReference>